<feature type="domain" description="Flavoprotein" evidence="5">
    <location>
        <begin position="20"/>
        <end position="189"/>
    </location>
</feature>
<dbReference type="PANTHER" id="PTHR14359">
    <property type="entry name" value="HOMO-OLIGOMERIC FLAVIN CONTAINING CYS DECARBOXYLASE FAMILY"/>
    <property type="match status" value="1"/>
</dbReference>
<organism evidence="7 8">
    <name type="scientific">Dyadobacter jejuensis</name>
    <dbReference type="NCBI Taxonomy" id="1082580"/>
    <lineage>
        <taxon>Bacteria</taxon>
        <taxon>Pseudomonadati</taxon>
        <taxon>Bacteroidota</taxon>
        <taxon>Cytophagia</taxon>
        <taxon>Cytophagales</taxon>
        <taxon>Spirosomataceae</taxon>
        <taxon>Dyadobacter</taxon>
    </lineage>
</organism>
<dbReference type="GO" id="GO:0004633">
    <property type="term" value="F:phosphopantothenoylcysteine decarboxylase activity"/>
    <property type="evidence" value="ECO:0007669"/>
    <property type="project" value="UniProtKB-UniRule"/>
</dbReference>
<comment type="pathway">
    <text evidence="3 4">Cofactor biosynthesis; coenzyme A biosynthesis; CoA from (R)-pantothenate: step 3/5.</text>
</comment>
<feature type="binding site" evidence="3">
    <location>
        <position position="357"/>
    </location>
    <ligand>
        <name>CTP</name>
        <dbReference type="ChEBI" id="CHEBI:37563"/>
    </ligand>
</feature>
<evidence type="ECO:0000313" key="8">
    <source>
        <dbReference type="Proteomes" id="UP000245880"/>
    </source>
</evidence>
<dbReference type="InterPro" id="IPR007085">
    <property type="entry name" value="DNA/pantothenate-metab_flavo_C"/>
</dbReference>
<gene>
    <name evidence="3" type="primary">coaBC</name>
    <name evidence="7" type="ORF">CLV98_10824</name>
</gene>
<evidence type="ECO:0000313" key="7">
    <source>
        <dbReference type="EMBL" id="PWJ57104.1"/>
    </source>
</evidence>
<dbReference type="InterPro" id="IPR005252">
    <property type="entry name" value="CoaBC"/>
</dbReference>
<dbReference type="EC" id="4.1.1.36" evidence="3"/>
<name>A0A316AJE9_9BACT</name>
<dbReference type="Proteomes" id="UP000245880">
    <property type="component" value="Unassembled WGS sequence"/>
</dbReference>
<dbReference type="RefSeq" id="WP_229203389.1">
    <property type="nucleotide sequence ID" value="NZ_QGDT01000008.1"/>
</dbReference>
<feature type="region of interest" description="Phosphopantothenoylcysteine decarboxylase" evidence="3">
    <location>
        <begin position="1"/>
        <end position="204"/>
    </location>
</feature>
<comment type="cofactor">
    <cofactor evidence="3">
        <name>FMN</name>
        <dbReference type="ChEBI" id="CHEBI:58210"/>
    </cofactor>
    <text evidence="3">Binds 1 FMN per subunit.</text>
</comment>
<feature type="binding site" evidence="3">
    <location>
        <position position="339"/>
    </location>
    <ligand>
        <name>CTP</name>
        <dbReference type="ChEBI" id="CHEBI:37563"/>
    </ligand>
</feature>
<dbReference type="Gene3D" id="3.40.50.10300">
    <property type="entry name" value="CoaB-like"/>
    <property type="match status" value="1"/>
</dbReference>
<dbReference type="GO" id="GO:0004632">
    <property type="term" value="F:phosphopantothenate--cysteine ligase activity"/>
    <property type="evidence" value="ECO:0007669"/>
    <property type="project" value="UniProtKB-UniRule"/>
</dbReference>
<comment type="function">
    <text evidence="4">Catalyzes two steps in the biosynthesis of coenzyme A. In the first step cysteine is conjugated to 4'-phosphopantothenate to form 4-phosphopantothenoylcysteine, in the latter compound is decarboxylated to form 4'-phosphopantotheine.</text>
</comment>
<dbReference type="EC" id="6.3.2.5" evidence="3"/>
<comment type="caution">
    <text evidence="3">Lacks conserved residue(s) required for the propagation of feature annotation.</text>
</comment>
<dbReference type="NCBIfam" id="TIGR00521">
    <property type="entry name" value="coaBC_dfp"/>
    <property type="match status" value="1"/>
</dbReference>
<dbReference type="UniPathway" id="UPA00241">
    <property type="reaction ID" value="UER00353"/>
</dbReference>
<accession>A0A316AJE9</accession>
<dbReference type="GO" id="GO:0046872">
    <property type="term" value="F:metal ion binding"/>
    <property type="evidence" value="ECO:0007669"/>
    <property type="project" value="UniProtKB-KW"/>
</dbReference>
<comment type="similarity">
    <text evidence="3 4">In the C-terminal section; belongs to the PPC synthetase family.</text>
</comment>
<dbReference type="GO" id="GO:0071513">
    <property type="term" value="C:phosphopantothenoylcysteine decarboxylase complex"/>
    <property type="evidence" value="ECO:0007669"/>
    <property type="project" value="TreeGrafter"/>
</dbReference>
<dbReference type="InterPro" id="IPR003382">
    <property type="entry name" value="Flavoprotein"/>
</dbReference>
<dbReference type="AlphaFoldDB" id="A0A316AJE9"/>
<comment type="catalytic activity">
    <reaction evidence="3 4">
        <text>(R)-4'-phosphopantothenate + L-cysteine + CTP = N-[(R)-4-phosphopantothenoyl]-L-cysteine + CMP + diphosphate + H(+)</text>
        <dbReference type="Rhea" id="RHEA:19397"/>
        <dbReference type="ChEBI" id="CHEBI:10986"/>
        <dbReference type="ChEBI" id="CHEBI:15378"/>
        <dbReference type="ChEBI" id="CHEBI:33019"/>
        <dbReference type="ChEBI" id="CHEBI:35235"/>
        <dbReference type="ChEBI" id="CHEBI:37563"/>
        <dbReference type="ChEBI" id="CHEBI:59458"/>
        <dbReference type="ChEBI" id="CHEBI:60377"/>
        <dbReference type="EC" id="6.3.2.5"/>
    </reaction>
</comment>
<feature type="binding site" evidence="3">
    <location>
        <position position="304"/>
    </location>
    <ligand>
        <name>CTP</name>
        <dbReference type="ChEBI" id="CHEBI:37563"/>
    </ligand>
</feature>
<dbReference type="InterPro" id="IPR036551">
    <property type="entry name" value="Flavin_trans-like"/>
</dbReference>
<evidence type="ECO:0000259" key="6">
    <source>
        <dbReference type="Pfam" id="PF04127"/>
    </source>
</evidence>
<comment type="pathway">
    <text evidence="3 4">Cofactor biosynthesis; coenzyme A biosynthesis; CoA from (R)-pantothenate: step 2/5.</text>
</comment>
<keyword evidence="8" id="KW-1185">Reference proteome</keyword>
<keyword evidence="3" id="KW-0511">Multifunctional enzyme</keyword>
<dbReference type="EMBL" id="QGDT01000008">
    <property type="protein sequence ID" value="PWJ57104.1"/>
    <property type="molecule type" value="Genomic_DNA"/>
</dbReference>
<dbReference type="Gene3D" id="3.40.50.1950">
    <property type="entry name" value="Flavin prenyltransferase-like"/>
    <property type="match status" value="1"/>
</dbReference>
<evidence type="ECO:0000259" key="5">
    <source>
        <dbReference type="Pfam" id="PF02441"/>
    </source>
</evidence>
<keyword evidence="3" id="KW-0460">Magnesium</keyword>
<proteinExistence type="inferred from homology"/>
<protein>
    <recommendedName>
        <fullName evidence="3">Coenzyme A biosynthesis bifunctional protein CoaBC</fullName>
    </recommendedName>
    <alternativeName>
        <fullName evidence="3">DNA/pantothenate metabolism flavoprotein</fullName>
    </alternativeName>
    <alternativeName>
        <fullName evidence="3">Phosphopantothenoylcysteine synthetase/decarboxylase</fullName>
        <shortName evidence="3">PPCS-PPCDC</shortName>
    </alternativeName>
    <domain>
        <recommendedName>
            <fullName evidence="3">Phosphopantothenoylcysteine decarboxylase</fullName>
            <shortName evidence="3">PPC decarboxylase</shortName>
            <shortName evidence="3">PPC-DC</shortName>
            <ecNumber evidence="3">4.1.1.36</ecNumber>
        </recommendedName>
        <alternativeName>
            <fullName evidence="3">CoaC</fullName>
        </alternativeName>
    </domain>
    <domain>
        <recommendedName>
            <fullName evidence="3">Phosphopantothenate--cysteine ligase</fullName>
            <ecNumber evidence="3">6.3.2.5</ecNumber>
        </recommendedName>
        <alternativeName>
            <fullName evidence="3">CoaB</fullName>
        </alternativeName>
        <alternativeName>
            <fullName evidence="3">Phosphopantothenoylcysteine synthetase</fullName>
            <shortName evidence="3">PPC synthetase</shortName>
            <shortName evidence="3">PPC-S</shortName>
        </alternativeName>
    </domain>
</protein>
<keyword evidence="3 4" id="KW-0288">FMN</keyword>
<dbReference type="HAMAP" id="MF_02225">
    <property type="entry name" value="CoaBC"/>
    <property type="match status" value="1"/>
</dbReference>
<comment type="caution">
    <text evidence="7">The sequence shown here is derived from an EMBL/GenBank/DDBJ whole genome shotgun (WGS) entry which is preliminary data.</text>
</comment>
<keyword evidence="3" id="KW-0479">Metal-binding</keyword>
<keyword evidence="3 4" id="KW-0436">Ligase</keyword>
<evidence type="ECO:0000256" key="1">
    <source>
        <dbReference type="ARBA" id="ARBA00022793"/>
    </source>
</evidence>
<feature type="domain" description="DNA/pantothenate metabolism flavoprotein C-terminal" evidence="6">
    <location>
        <begin position="202"/>
        <end position="410"/>
    </location>
</feature>
<feature type="binding site" evidence="3">
    <location>
        <position position="353"/>
    </location>
    <ligand>
        <name>CTP</name>
        <dbReference type="ChEBI" id="CHEBI:37563"/>
    </ligand>
</feature>
<evidence type="ECO:0000256" key="3">
    <source>
        <dbReference type="HAMAP-Rule" id="MF_02225"/>
    </source>
</evidence>
<dbReference type="SUPFAM" id="SSF102645">
    <property type="entry name" value="CoaB-like"/>
    <property type="match status" value="1"/>
</dbReference>
<feature type="binding site" evidence="3">
    <location>
        <position position="294"/>
    </location>
    <ligand>
        <name>CTP</name>
        <dbReference type="ChEBI" id="CHEBI:37563"/>
    </ligand>
</feature>
<comment type="function">
    <text evidence="3">Catalyzes two sequential steps in the biosynthesis of coenzyme A. In the first step cysteine is conjugated to 4'-phosphopantothenate to form 4-phosphopantothenoylcysteine. In the second step the latter compound is decarboxylated to form 4'-phosphopantotheine.</text>
</comment>
<dbReference type="GO" id="GO:0015937">
    <property type="term" value="P:coenzyme A biosynthetic process"/>
    <property type="evidence" value="ECO:0007669"/>
    <property type="project" value="UniProtKB-UniRule"/>
</dbReference>
<dbReference type="Pfam" id="PF02441">
    <property type="entry name" value="Flavoprotein"/>
    <property type="match status" value="1"/>
</dbReference>
<dbReference type="Pfam" id="PF04127">
    <property type="entry name" value="DFP"/>
    <property type="match status" value="1"/>
</dbReference>
<dbReference type="PANTHER" id="PTHR14359:SF6">
    <property type="entry name" value="PHOSPHOPANTOTHENOYLCYSTEINE DECARBOXYLASE"/>
    <property type="match status" value="1"/>
</dbReference>
<reference evidence="7 8" key="1">
    <citation type="submission" date="2018-03" db="EMBL/GenBank/DDBJ databases">
        <title>Genomic Encyclopedia of Archaeal and Bacterial Type Strains, Phase II (KMG-II): from individual species to whole genera.</title>
        <authorList>
            <person name="Goeker M."/>
        </authorList>
    </citation>
    <scope>NUCLEOTIDE SEQUENCE [LARGE SCALE GENOMIC DNA]</scope>
    <source>
        <strain evidence="7 8">DSM 100346</strain>
    </source>
</reference>
<dbReference type="GO" id="GO:0010181">
    <property type="term" value="F:FMN binding"/>
    <property type="evidence" value="ECO:0007669"/>
    <property type="project" value="UniProtKB-UniRule"/>
</dbReference>
<comment type="cofactor">
    <cofactor evidence="3">
        <name>Mg(2+)</name>
        <dbReference type="ChEBI" id="CHEBI:18420"/>
    </cofactor>
</comment>
<evidence type="ECO:0000256" key="2">
    <source>
        <dbReference type="ARBA" id="ARBA00023239"/>
    </source>
</evidence>
<evidence type="ECO:0000256" key="4">
    <source>
        <dbReference type="RuleBase" id="RU364078"/>
    </source>
</evidence>
<sequence length="416" mass="44972">MSLFEPQPTATPSATPLAGKKIVLGVTGSIAAYKSALLIRLLVKEGAEVQVIMTESAQEFITPLTLSTLSKKPVFTKFTEGPLGEWTNHVELGLWADLMLVAPATAKTLAGFANGYCNDLLTATYLSARCPVFVAPAMDLDMFAHPSTQHNLQKLASYGNRIIEPEEGELASGLVGSGRLAEPETIVAILKKHFSFNPVAFQKRVLITAGPTVEAIDPVRFISNRSTGKMGYAIAEAFAAAGAAVTVVSGPVSIELQDSTIRVLPVESAQQMYETIEGHFAQHDLIIFAAAVADYTPKTVAEQKIKKKTKDMQIDLVKTVDIAAAMGQKKQPHQLTIGFALETENELDNALRKLESKAFDYIVLNSLNDPGAGFTHDTNKITVIDKNKTISRFDLKSKTEVAGDILNLVLSKWTEL</sequence>
<comment type="catalytic activity">
    <reaction evidence="3 4">
        <text>N-[(R)-4-phosphopantothenoyl]-L-cysteine + H(+) = (R)-4'-phosphopantetheine + CO2</text>
        <dbReference type="Rhea" id="RHEA:16793"/>
        <dbReference type="ChEBI" id="CHEBI:15378"/>
        <dbReference type="ChEBI" id="CHEBI:16526"/>
        <dbReference type="ChEBI" id="CHEBI:59458"/>
        <dbReference type="ChEBI" id="CHEBI:61723"/>
        <dbReference type="EC" id="4.1.1.36"/>
    </reaction>
</comment>
<feature type="region of interest" description="Phosphopantothenate--cysteine ligase" evidence="3">
    <location>
        <begin position="205"/>
        <end position="416"/>
    </location>
</feature>
<comment type="similarity">
    <text evidence="3 4">In the N-terminal section; belongs to the HFCD (homo-oligomeric flavin containing Cys decarboxylase) superfamily.</text>
</comment>
<keyword evidence="3 4" id="KW-0285">Flavoprotein</keyword>
<dbReference type="InterPro" id="IPR035929">
    <property type="entry name" value="CoaB-like_sf"/>
</dbReference>
<keyword evidence="1 3" id="KW-0210">Decarboxylase</keyword>
<dbReference type="SUPFAM" id="SSF52507">
    <property type="entry name" value="Homo-oligomeric flavin-containing Cys decarboxylases, HFCD"/>
    <property type="match status" value="1"/>
</dbReference>
<dbReference type="GO" id="GO:0015941">
    <property type="term" value="P:pantothenate catabolic process"/>
    <property type="evidence" value="ECO:0007669"/>
    <property type="project" value="InterPro"/>
</dbReference>
<keyword evidence="2 3" id="KW-0456">Lyase</keyword>